<dbReference type="EMBL" id="CP136513">
    <property type="protein sequence ID" value="WOD18697.1"/>
    <property type="molecule type" value="Genomic_DNA"/>
</dbReference>
<sequence length="313" mass="34681">MKAVRKCFLIVHLYKDGLARGEWTTQKGALEALGISAAELSLALRLDALPAEIVDLFESPGAITPYAVRVISETIAKDGLEAVTQRAKPHLTAGNKFSTRVALATLKGNLAATTRALRGKKTAKNAVPEGAPASPRNLSDRYHIGVLEGRWTNYSGCARELKISRKIVRDAVCIEALMLKMPCAPGLIEVSFTSGRKFLALEKQWGREMLVQRLTRLTSHMREASSDHLIRALVGANVQPADLSRIRIRKGRGRNRLIIECNHASFLYMYRRQFEQAMQQVLKRLTESAEGNDLARMLFASQQFKNASSLGRV</sequence>
<accession>A0ABZ0ER23</accession>
<dbReference type="Proteomes" id="UP001302652">
    <property type="component" value="Chromosome 1"/>
</dbReference>
<dbReference type="RefSeq" id="WP_169740557.1">
    <property type="nucleotide sequence ID" value="NZ_CP136513.1"/>
</dbReference>
<name>A0ABZ0ER23_9BURK</name>
<evidence type="ECO:0008006" key="3">
    <source>
        <dbReference type="Google" id="ProtNLM"/>
    </source>
</evidence>
<reference evidence="1 2" key="1">
    <citation type="submission" date="2023-10" db="EMBL/GenBank/DDBJ databases">
        <title>Surface-active antibiotics is a multifunctional adaptation for post-fire microbes.</title>
        <authorList>
            <person name="Liu M.D."/>
            <person name="Du Y."/>
            <person name="Koupaei S.K."/>
            <person name="Kim N.R."/>
            <person name="Zhang W."/>
            <person name="Traxler M.F."/>
        </authorList>
    </citation>
    <scope>NUCLEOTIDE SEQUENCE [LARGE SCALE GENOMIC DNA]</scope>
    <source>
        <strain evidence="1 2">F3</strain>
    </source>
</reference>
<gene>
    <name evidence="1" type="ORF">RW095_39045</name>
</gene>
<evidence type="ECO:0000313" key="1">
    <source>
        <dbReference type="EMBL" id="WOD18697.1"/>
    </source>
</evidence>
<proteinExistence type="predicted"/>
<evidence type="ECO:0000313" key="2">
    <source>
        <dbReference type="Proteomes" id="UP001302652"/>
    </source>
</evidence>
<dbReference type="Gene3D" id="1.10.10.2830">
    <property type="match status" value="1"/>
</dbReference>
<keyword evidence="2" id="KW-1185">Reference proteome</keyword>
<organism evidence="1 2">
    <name type="scientific">Paraburkholderia kirstenboschensis</name>
    <dbReference type="NCBI Taxonomy" id="1245436"/>
    <lineage>
        <taxon>Bacteria</taxon>
        <taxon>Pseudomonadati</taxon>
        <taxon>Pseudomonadota</taxon>
        <taxon>Betaproteobacteria</taxon>
        <taxon>Burkholderiales</taxon>
        <taxon>Burkholderiaceae</taxon>
        <taxon>Paraburkholderia</taxon>
    </lineage>
</organism>
<protein>
    <recommendedName>
        <fullName evidence="3">RepB family plasmid replication initiator protein</fullName>
    </recommendedName>
</protein>